<dbReference type="PANTHER" id="PTHR11200:SF275">
    <property type="entry name" value="LD06095P"/>
    <property type="match status" value="1"/>
</dbReference>
<dbReference type="GO" id="GO:0004439">
    <property type="term" value="F:phosphatidylinositol-4,5-bisphosphate 5-phosphatase activity"/>
    <property type="evidence" value="ECO:0007669"/>
    <property type="project" value="TreeGrafter"/>
</dbReference>
<dbReference type="SUPFAM" id="SSF56219">
    <property type="entry name" value="DNase I-like"/>
    <property type="match status" value="1"/>
</dbReference>
<accession>A0A6B9KZ51</accession>
<feature type="domain" description="Inositol polyphosphate-related phosphatase" evidence="2">
    <location>
        <begin position="21"/>
        <end position="318"/>
    </location>
</feature>
<dbReference type="InterPro" id="IPR036691">
    <property type="entry name" value="Endo/exonu/phosph_ase_sf"/>
</dbReference>
<keyword evidence="1" id="KW-0732">Signal</keyword>
<evidence type="ECO:0000313" key="3">
    <source>
        <dbReference type="EMBL" id="QHB21516.1"/>
    </source>
</evidence>
<protein>
    <submittedName>
        <fullName evidence="3">Venom IPPase 1</fullName>
    </submittedName>
</protein>
<dbReference type="InterPro" id="IPR046985">
    <property type="entry name" value="IP5"/>
</dbReference>
<feature type="chain" id="PRO_5025559719" evidence="1">
    <location>
        <begin position="19"/>
        <end position="325"/>
    </location>
</feature>
<organism evidence="3">
    <name type="scientific">Platymeris rhadamanthus</name>
    <name type="common">Red spot assassin bug</name>
    <dbReference type="NCBI Taxonomy" id="1134088"/>
    <lineage>
        <taxon>Eukaryota</taxon>
        <taxon>Metazoa</taxon>
        <taxon>Ecdysozoa</taxon>
        <taxon>Arthropoda</taxon>
        <taxon>Hexapoda</taxon>
        <taxon>Insecta</taxon>
        <taxon>Pterygota</taxon>
        <taxon>Neoptera</taxon>
        <taxon>Paraneoptera</taxon>
        <taxon>Hemiptera</taxon>
        <taxon>Heteroptera</taxon>
        <taxon>Panheteroptera</taxon>
        <taxon>Cimicomorpha</taxon>
        <taxon>Reduviidae</taxon>
        <taxon>Platymeris</taxon>
    </lineage>
</organism>
<dbReference type="PANTHER" id="PTHR11200">
    <property type="entry name" value="INOSITOL 5-PHOSPHATASE"/>
    <property type="match status" value="1"/>
</dbReference>
<proteinExistence type="evidence at transcript level"/>
<dbReference type="GO" id="GO:0046856">
    <property type="term" value="P:phosphatidylinositol dephosphorylation"/>
    <property type="evidence" value="ECO:0007669"/>
    <property type="project" value="InterPro"/>
</dbReference>
<reference evidence="3" key="1">
    <citation type="journal article" date="2019" name="Toxins">
        <title>Missiles of mass disruption: composition and glandular origin of venom used as a projectile defensive weapon by the assassin bug Platymeris rhadamanthus.</title>
        <authorList>
            <person name="Walker A.A."/>
            <person name="Robinson S.D."/>
            <person name="Undheim E.A.B."/>
            <person name="Jin J."/>
            <person name="Han X."/>
            <person name="Fry B.G."/>
            <person name="Vetter I."/>
            <person name="King G.F."/>
        </authorList>
    </citation>
    <scope>NUCLEOTIDE SEQUENCE</scope>
    <source>
        <tissue evidence="3">Venom glands</tissue>
    </source>
</reference>
<dbReference type="Gene3D" id="3.60.10.10">
    <property type="entry name" value="Endonuclease/exonuclease/phosphatase"/>
    <property type="match status" value="1"/>
</dbReference>
<dbReference type="AlphaFoldDB" id="A0A6B9KZ51"/>
<evidence type="ECO:0000259" key="2">
    <source>
        <dbReference type="SMART" id="SM00128"/>
    </source>
</evidence>
<sequence>MKLITLFFVLISAISIGAKEQYITVHVATWNVNEKKPPGDLAKLLGQLPENEDERPDIVIVGLQEVTMSLKSAIKNYFLSDKWSKSIEDTLSNKKYVRIKTASLLGVIMNIYVKLQHAWSMDDVEIDRVMTGLGGLYANKGGVIIKFKLYNQSFCVVNAHFHAHDEELDERIDDYETINTERAEFCNYPSDYVFWLGDLNFRISEDPALTSERIKSIIIKGKESELLANDQLLLTRKTGKIFNDFKEAPITFKPTYKMVPNTGTYNLKRRPAWTDRVLYKSENDKEITPILYKSIESYTISDHYPVQAQFKIVVDTDKKSFKLRR</sequence>
<name>A0A6B9KZ51_PLARH</name>
<dbReference type="Pfam" id="PF22669">
    <property type="entry name" value="Exo_endo_phos2"/>
    <property type="match status" value="1"/>
</dbReference>
<evidence type="ECO:0000256" key="1">
    <source>
        <dbReference type="SAM" id="SignalP"/>
    </source>
</evidence>
<dbReference type="SMART" id="SM00128">
    <property type="entry name" value="IPPc"/>
    <property type="match status" value="1"/>
</dbReference>
<feature type="signal peptide" evidence="1">
    <location>
        <begin position="1"/>
        <end position="18"/>
    </location>
</feature>
<dbReference type="EMBL" id="MN208327">
    <property type="protein sequence ID" value="QHB21516.1"/>
    <property type="molecule type" value="mRNA"/>
</dbReference>
<dbReference type="InterPro" id="IPR000300">
    <property type="entry name" value="IPPc"/>
</dbReference>